<organism evidence="2">
    <name type="scientific">marine sediment metagenome</name>
    <dbReference type="NCBI Taxonomy" id="412755"/>
    <lineage>
        <taxon>unclassified sequences</taxon>
        <taxon>metagenomes</taxon>
        <taxon>ecological metagenomes</taxon>
    </lineage>
</organism>
<sequence>SPRYPDDVAAPDKPPDKEARVPRARMTGSERRHQLIGISRSLFAERGYDATSIEEIA</sequence>
<accession>X1GKR1</accession>
<proteinExistence type="predicted"/>
<dbReference type="SUPFAM" id="SSF46689">
    <property type="entry name" value="Homeodomain-like"/>
    <property type="match status" value="1"/>
</dbReference>
<feature type="non-terminal residue" evidence="2">
    <location>
        <position position="57"/>
    </location>
</feature>
<comment type="caution">
    <text evidence="2">The sequence shown here is derived from an EMBL/GenBank/DDBJ whole genome shotgun (WGS) entry which is preliminary data.</text>
</comment>
<dbReference type="AlphaFoldDB" id="X1GKR1"/>
<dbReference type="Gene3D" id="1.10.357.10">
    <property type="entry name" value="Tetracycline Repressor, domain 2"/>
    <property type="match status" value="1"/>
</dbReference>
<name>X1GKR1_9ZZZZ</name>
<evidence type="ECO:0000313" key="2">
    <source>
        <dbReference type="EMBL" id="GAH57777.1"/>
    </source>
</evidence>
<gene>
    <name evidence="2" type="ORF">S03H2_27076</name>
</gene>
<protein>
    <submittedName>
        <fullName evidence="2">Uncharacterized protein</fullName>
    </submittedName>
</protein>
<dbReference type="InterPro" id="IPR009057">
    <property type="entry name" value="Homeodomain-like_sf"/>
</dbReference>
<feature type="region of interest" description="Disordered" evidence="1">
    <location>
        <begin position="1"/>
        <end position="32"/>
    </location>
</feature>
<reference evidence="2" key="1">
    <citation type="journal article" date="2014" name="Front. Microbiol.">
        <title>High frequency of phylogenetically diverse reductive dehalogenase-homologous genes in deep subseafloor sedimentary metagenomes.</title>
        <authorList>
            <person name="Kawai M."/>
            <person name="Futagami T."/>
            <person name="Toyoda A."/>
            <person name="Takaki Y."/>
            <person name="Nishi S."/>
            <person name="Hori S."/>
            <person name="Arai W."/>
            <person name="Tsubouchi T."/>
            <person name="Morono Y."/>
            <person name="Uchiyama I."/>
            <person name="Ito T."/>
            <person name="Fujiyama A."/>
            <person name="Inagaki F."/>
            <person name="Takami H."/>
        </authorList>
    </citation>
    <scope>NUCLEOTIDE SEQUENCE</scope>
    <source>
        <strain evidence="2">Expedition CK06-06</strain>
    </source>
</reference>
<evidence type="ECO:0000256" key="1">
    <source>
        <dbReference type="SAM" id="MobiDB-lite"/>
    </source>
</evidence>
<dbReference type="EMBL" id="BARU01016035">
    <property type="protein sequence ID" value="GAH57777.1"/>
    <property type="molecule type" value="Genomic_DNA"/>
</dbReference>
<feature type="non-terminal residue" evidence="2">
    <location>
        <position position="1"/>
    </location>
</feature>